<protein>
    <recommendedName>
        <fullName evidence="4">PD-(D/E)XK nuclease superfamily protein</fullName>
    </recommendedName>
</protein>
<dbReference type="Proteomes" id="UP000638648">
    <property type="component" value="Unassembled WGS sequence"/>
</dbReference>
<dbReference type="EMBL" id="JADBEM010000001">
    <property type="protein sequence ID" value="MBE1606234.1"/>
    <property type="molecule type" value="Genomic_DNA"/>
</dbReference>
<accession>A0A927MT97</accession>
<sequence length="246" mass="27384">MTSVVNMLPKGFLKFWASKAVAEYAVENLGELVGISMRDKSAAVDLLKRAPDRDTARAAEVGTEVHDVFEGMARGEAPRRLHPDIKVYADHFQSFLAEFEPEFVFMEETVWSEKHSYAGSFDVLGRIGGELVIGDWKTTRSGVHEEVALQLSAYRHADYIIRPDGSKVPMPDIEGGFVLHVRPEGWGLFPIRCDEAVFKYFLSLREVFDWDREIKGGVIGNPINTNPSSGATSGPRTRAPRKAATK</sequence>
<evidence type="ECO:0000313" key="3">
    <source>
        <dbReference type="Proteomes" id="UP000638648"/>
    </source>
</evidence>
<reference evidence="2" key="1">
    <citation type="submission" date="2020-10" db="EMBL/GenBank/DDBJ databases">
        <title>Sequencing the genomes of 1000 actinobacteria strains.</title>
        <authorList>
            <person name="Klenk H.-P."/>
        </authorList>
    </citation>
    <scope>NUCLEOTIDE SEQUENCE</scope>
    <source>
        <strain evidence="2">DSM 45354</strain>
    </source>
</reference>
<feature type="compositionally biased region" description="Polar residues" evidence="1">
    <location>
        <begin position="222"/>
        <end position="235"/>
    </location>
</feature>
<gene>
    <name evidence="2" type="ORF">HEB94_003082</name>
</gene>
<keyword evidence="3" id="KW-1185">Reference proteome</keyword>
<feature type="region of interest" description="Disordered" evidence="1">
    <location>
        <begin position="219"/>
        <end position="246"/>
    </location>
</feature>
<dbReference type="Gene3D" id="3.90.320.10">
    <property type="match status" value="1"/>
</dbReference>
<evidence type="ECO:0000256" key="1">
    <source>
        <dbReference type="SAM" id="MobiDB-lite"/>
    </source>
</evidence>
<evidence type="ECO:0000313" key="2">
    <source>
        <dbReference type="EMBL" id="MBE1606234.1"/>
    </source>
</evidence>
<proteinExistence type="predicted"/>
<dbReference type="AlphaFoldDB" id="A0A927MT97"/>
<dbReference type="InterPro" id="IPR011604">
    <property type="entry name" value="PDDEXK-like_dom_sf"/>
</dbReference>
<evidence type="ECO:0008006" key="4">
    <source>
        <dbReference type="Google" id="ProtNLM"/>
    </source>
</evidence>
<dbReference type="RefSeq" id="WP_192750397.1">
    <property type="nucleotide sequence ID" value="NZ_BAABJL010000011.1"/>
</dbReference>
<organism evidence="2 3">
    <name type="scientific">Actinopolymorpha pittospori</name>
    <dbReference type="NCBI Taxonomy" id="648752"/>
    <lineage>
        <taxon>Bacteria</taxon>
        <taxon>Bacillati</taxon>
        <taxon>Actinomycetota</taxon>
        <taxon>Actinomycetes</taxon>
        <taxon>Propionibacteriales</taxon>
        <taxon>Actinopolymorphaceae</taxon>
        <taxon>Actinopolymorpha</taxon>
    </lineage>
</organism>
<comment type="caution">
    <text evidence="2">The sequence shown here is derived from an EMBL/GenBank/DDBJ whole genome shotgun (WGS) entry which is preliminary data.</text>
</comment>
<name>A0A927MT97_9ACTN</name>